<dbReference type="EMBL" id="VNFK01000009">
    <property type="protein sequence ID" value="TVU62029.1"/>
    <property type="molecule type" value="Genomic_DNA"/>
</dbReference>
<dbReference type="PANTHER" id="PTHR43353">
    <property type="entry name" value="SUCCINATE-SEMIALDEHYDE DEHYDROGENASE, MITOCHONDRIAL"/>
    <property type="match status" value="1"/>
</dbReference>
<dbReference type="PROSITE" id="PS00687">
    <property type="entry name" value="ALDEHYDE_DEHYDR_GLU"/>
    <property type="match status" value="1"/>
</dbReference>
<gene>
    <name evidence="6" type="ORF">FQP90_13300</name>
</gene>
<dbReference type="InterPro" id="IPR016162">
    <property type="entry name" value="Ald_DH_N"/>
</dbReference>
<evidence type="ECO:0000313" key="7">
    <source>
        <dbReference type="Proteomes" id="UP000316500"/>
    </source>
</evidence>
<dbReference type="CDD" id="cd07103">
    <property type="entry name" value="ALDH_F5_SSADH_GabD"/>
    <property type="match status" value="1"/>
</dbReference>
<evidence type="ECO:0000256" key="4">
    <source>
        <dbReference type="RuleBase" id="RU003345"/>
    </source>
</evidence>
<dbReference type="RefSeq" id="WP_144651223.1">
    <property type="nucleotide sequence ID" value="NZ_VNFK01000009.1"/>
</dbReference>
<dbReference type="InterPro" id="IPR016160">
    <property type="entry name" value="Ald_DH_CS_CYS"/>
</dbReference>
<dbReference type="Gene3D" id="3.40.605.10">
    <property type="entry name" value="Aldehyde Dehydrogenase, Chain A, domain 1"/>
    <property type="match status" value="1"/>
</dbReference>
<sequence>MTTNVHVASPLIAPDAESIRHADTVIQSINLPEQGIAVQDPATAETIAHVPDADVEAALEAVGKADSAGTDWAGSSLRQRADVLHAWYDKLIAHSEDLAHLISREMGKPLAEARGEVKYGTDFVRWYAEEAVRPAGNFRDTPDGGASLLTRRSPVGLAVLITPWNFPLAMATRKIAPALAAGCPVVIKPATLTPLTTYFAVQLAIEAGVPEDLIQVITTSKSGAFSEAVLLDPRVRKVSFTGSTPVGRQLLKLASQNVLRSSMELGGNAPLIVFNDADLQRAVEGTFAAKLRNGGQSCIGANRIYVQDGIADDFAVALTERFAQIAIGSGLGQQTGLGALIDDRAVAQMQAYTDNAVGLGASLLTGGHGYDSRGNFFAPTVLDHVAADSDVARSEIFGPIAAIQRFSTEDEALTRANATEFGLAGYVFTENIDRALNVADRLETGIVGINQGVPSNAGAPFGGIKQSGLGREGSAEGLEEYENIRFYNVARRTTS</sequence>
<accession>A0A558GYU7</accession>
<evidence type="ECO:0000256" key="2">
    <source>
        <dbReference type="ARBA" id="ARBA00023002"/>
    </source>
</evidence>
<dbReference type="Gene3D" id="3.40.309.10">
    <property type="entry name" value="Aldehyde Dehydrogenase, Chain A, domain 2"/>
    <property type="match status" value="1"/>
</dbReference>
<dbReference type="GO" id="GO:0004777">
    <property type="term" value="F:succinate-semialdehyde dehydrogenase (NAD+) activity"/>
    <property type="evidence" value="ECO:0007669"/>
    <property type="project" value="TreeGrafter"/>
</dbReference>
<dbReference type="Proteomes" id="UP000316500">
    <property type="component" value="Unassembled WGS sequence"/>
</dbReference>
<dbReference type="OrthoDB" id="6882680at2"/>
<feature type="domain" description="Aldehyde dehydrogenase" evidence="5">
    <location>
        <begin position="34"/>
        <end position="485"/>
    </location>
</feature>
<evidence type="ECO:0000313" key="6">
    <source>
        <dbReference type="EMBL" id="TVU62029.1"/>
    </source>
</evidence>
<evidence type="ECO:0000259" key="5">
    <source>
        <dbReference type="Pfam" id="PF00171"/>
    </source>
</evidence>
<dbReference type="InterPro" id="IPR016161">
    <property type="entry name" value="Ald_DH/histidinol_DH"/>
</dbReference>
<dbReference type="AlphaFoldDB" id="A0A558GYU7"/>
<dbReference type="PANTHER" id="PTHR43353:SF5">
    <property type="entry name" value="SUCCINATE-SEMIALDEHYDE DEHYDROGENASE, MITOCHONDRIAL"/>
    <property type="match status" value="1"/>
</dbReference>
<dbReference type="InterPro" id="IPR050740">
    <property type="entry name" value="Aldehyde_DH_Superfamily"/>
</dbReference>
<dbReference type="InterPro" id="IPR016163">
    <property type="entry name" value="Ald_DH_C"/>
</dbReference>
<name>A0A558GYU7_PAENT</name>
<evidence type="ECO:0000256" key="1">
    <source>
        <dbReference type="ARBA" id="ARBA00009986"/>
    </source>
</evidence>
<dbReference type="Pfam" id="PF00171">
    <property type="entry name" value="Aldedh"/>
    <property type="match status" value="1"/>
</dbReference>
<dbReference type="InterPro" id="IPR029510">
    <property type="entry name" value="Ald_DH_CS_GLU"/>
</dbReference>
<dbReference type="FunFam" id="3.40.605.10:FF:000007">
    <property type="entry name" value="NAD/NADP-dependent betaine aldehyde dehydrogenase"/>
    <property type="match status" value="1"/>
</dbReference>
<dbReference type="FunFam" id="3.40.309.10:FF:000004">
    <property type="entry name" value="Succinate-semialdehyde dehydrogenase I"/>
    <property type="match status" value="1"/>
</dbReference>
<keyword evidence="2 4" id="KW-0560">Oxidoreductase</keyword>
<reference evidence="6 7" key="1">
    <citation type="submission" date="2019-07" db="EMBL/GenBank/DDBJ databases">
        <title>Diversity of Bacteria from Kongsfjorden, Arctic.</title>
        <authorList>
            <person name="Yu Y."/>
        </authorList>
    </citation>
    <scope>NUCLEOTIDE SEQUENCE [LARGE SCALE GENOMIC DNA]</scope>
    <source>
        <strain evidence="6 7">SM1928</strain>
    </source>
</reference>
<dbReference type="PROSITE" id="PS00070">
    <property type="entry name" value="ALDEHYDE_DEHYDR_CYS"/>
    <property type="match status" value="1"/>
</dbReference>
<comment type="caution">
    <text evidence="6">The sequence shown here is derived from an EMBL/GenBank/DDBJ whole genome shotgun (WGS) entry which is preliminary data.</text>
</comment>
<evidence type="ECO:0000256" key="3">
    <source>
        <dbReference type="PROSITE-ProRule" id="PRU10007"/>
    </source>
</evidence>
<proteinExistence type="inferred from homology"/>
<dbReference type="GO" id="GO:0009450">
    <property type="term" value="P:gamma-aminobutyric acid catabolic process"/>
    <property type="evidence" value="ECO:0007669"/>
    <property type="project" value="TreeGrafter"/>
</dbReference>
<feature type="active site" evidence="3">
    <location>
        <position position="264"/>
    </location>
</feature>
<comment type="similarity">
    <text evidence="1 4">Belongs to the aldehyde dehydrogenase family.</text>
</comment>
<protein>
    <submittedName>
        <fullName evidence="6">NAD-dependent succinate-semialdehyde dehydrogenase</fullName>
    </submittedName>
</protein>
<organism evidence="6 7">
    <name type="scientific">Paenarthrobacter nitroguajacolicus</name>
    <name type="common">Arthrobacter nitroguajacolicus</name>
    <dbReference type="NCBI Taxonomy" id="211146"/>
    <lineage>
        <taxon>Bacteria</taxon>
        <taxon>Bacillati</taxon>
        <taxon>Actinomycetota</taxon>
        <taxon>Actinomycetes</taxon>
        <taxon>Micrococcales</taxon>
        <taxon>Micrococcaceae</taxon>
        <taxon>Paenarthrobacter</taxon>
    </lineage>
</organism>
<dbReference type="InterPro" id="IPR015590">
    <property type="entry name" value="Aldehyde_DH_dom"/>
</dbReference>
<dbReference type="SUPFAM" id="SSF53720">
    <property type="entry name" value="ALDH-like"/>
    <property type="match status" value="1"/>
</dbReference>